<protein>
    <submittedName>
        <fullName evidence="6">Subtilisin-like protein</fullName>
    </submittedName>
</protein>
<keyword evidence="7" id="KW-1185">Reference proteome</keyword>
<comment type="similarity">
    <text evidence="4">Belongs to the peptidase S8 family.</text>
</comment>
<keyword evidence="3" id="KW-0720">Serine protease</keyword>
<dbReference type="InterPro" id="IPR000209">
    <property type="entry name" value="Peptidase_S8/S53_dom"/>
</dbReference>
<organism evidence="6 7">
    <name type="scientific">Amniculicola lignicola CBS 123094</name>
    <dbReference type="NCBI Taxonomy" id="1392246"/>
    <lineage>
        <taxon>Eukaryota</taxon>
        <taxon>Fungi</taxon>
        <taxon>Dikarya</taxon>
        <taxon>Ascomycota</taxon>
        <taxon>Pezizomycotina</taxon>
        <taxon>Dothideomycetes</taxon>
        <taxon>Pleosporomycetidae</taxon>
        <taxon>Pleosporales</taxon>
        <taxon>Amniculicolaceae</taxon>
        <taxon>Amniculicola</taxon>
    </lineage>
</organism>
<evidence type="ECO:0000256" key="4">
    <source>
        <dbReference type="PROSITE-ProRule" id="PRU01240"/>
    </source>
</evidence>
<reference evidence="6" key="1">
    <citation type="journal article" date="2020" name="Stud. Mycol.">
        <title>101 Dothideomycetes genomes: a test case for predicting lifestyles and emergence of pathogens.</title>
        <authorList>
            <person name="Haridas S."/>
            <person name="Albert R."/>
            <person name="Binder M."/>
            <person name="Bloem J."/>
            <person name="Labutti K."/>
            <person name="Salamov A."/>
            <person name="Andreopoulos B."/>
            <person name="Baker S."/>
            <person name="Barry K."/>
            <person name="Bills G."/>
            <person name="Bluhm B."/>
            <person name="Cannon C."/>
            <person name="Castanera R."/>
            <person name="Culley D."/>
            <person name="Daum C."/>
            <person name="Ezra D."/>
            <person name="Gonzalez J."/>
            <person name="Henrissat B."/>
            <person name="Kuo A."/>
            <person name="Liang C."/>
            <person name="Lipzen A."/>
            <person name="Lutzoni F."/>
            <person name="Magnuson J."/>
            <person name="Mondo S."/>
            <person name="Nolan M."/>
            <person name="Ohm R."/>
            <person name="Pangilinan J."/>
            <person name="Park H.-J."/>
            <person name="Ramirez L."/>
            <person name="Alfaro M."/>
            <person name="Sun H."/>
            <person name="Tritt A."/>
            <person name="Yoshinaga Y."/>
            <person name="Zwiers L.-H."/>
            <person name="Turgeon B."/>
            <person name="Goodwin S."/>
            <person name="Spatafora J."/>
            <person name="Crous P."/>
            <person name="Grigoriev I."/>
        </authorList>
    </citation>
    <scope>NUCLEOTIDE SEQUENCE</scope>
    <source>
        <strain evidence="6">CBS 123094</strain>
    </source>
</reference>
<evidence type="ECO:0000256" key="3">
    <source>
        <dbReference type="ARBA" id="ARBA00022825"/>
    </source>
</evidence>
<evidence type="ECO:0000313" key="6">
    <source>
        <dbReference type="EMBL" id="KAF2004055.1"/>
    </source>
</evidence>
<accession>A0A6A5WYA6</accession>
<dbReference type="SUPFAM" id="SSF52743">
    <property type="entry name" value="Subtilisin-like"/>
    <property type="match status" value="1"/>
</dbReference>
<evidence type="ECO:0000256" key="1">
    <source>
        <dbReference type="ARBA" id="ARBA00022670"/>
    </source>
</evidence>
<dbReference type="AlphaFoldDB" id="A0A6A5WYA6"/>
<evidence type="ECO:0000256" key="2">
    <source>
        <dbReference type="ARBA" id="ARBA00022801"/>
    </source>
</evidence>
<feature type="domain" description="Peptidase S8/S53" evidence="5">
    <location>
        <begin position="1"/>
        <end position="113"/>
    </location>
</feature>
<keyword evidence="2" id="KW-0378">Hydrolase</keyword>
<keyword evidence="1" id="KW-0645">Protease</keyword>
<dbReference type="GO" id="GO:0004252">
    <property type="term" value="F:serine-type endopeptidase activity"/>
    <property type="evidence" value="ECO:0007669"/>
    <property type="project" value="InterPro"/>
</dbReference>
<name>A0A6A5WYA6_9PLEO</name>
<dbReference type="Pfam" id="PF00082">
    <property type="entry name" value="Peptidase_S8"/>
    <property type="match status" value="1"/>
</dbReference>
<evidence type="ECO:0000259" key="5">
    <source>
        <dbReference type="Pfam" id="PF00082"/>
    </source>
</evidence>
<comment type="caution">
    <text evidence="4">Lacks conserved residue(s) required for the propagation of feature annotation.</text>
</comment>
<dbReference type="InterPro" id="IPR036852">
    <property type="entry name" value="Peptidase_S8/S53_dom_sf"/>
</dbReference>
<evidence type="ECO:0000313" key="7">
    <source>
        <dbReference type="Proteomes" id="UP000799779"/>
    </source>
</evidence>
<sequence>MSFGFDTPNEPIRQALARAHAADILLFAAGHNDGANKALAFPASTANVIAVGATNSYGKDSNFTPLAEKKAYYFSAFGENVTTSQTEKSGTSFATPIAVGIAGVVMDYINHLKSPEAWPPFGKTQEQKDADLAERIEVLSRIKTLDGMTAILKMLSRGQDTYLAPWYLFKPGSREVRHMVVHKLRNLSDTD</sequence>
<dbReference type="InterPro" id="IPR023828">
    <property type="entry name" value="Peptidase_S8_Ser-AS"/>
</dbReference>
<dbReference type="OrthoDB" id="206201at2759"/>
<dbReference type="PROSITE" id="PS51892">
    <property type="entry name" value="SUBTILASE"/>
    <property type="match status" value="1"/>
</dbReference>
<proteinExistence type="inferred from homology"/>
<dbReference type="GO" id="GO:0006508">
    <property type="term" value="P:proteolysis"/>
    <property type="evidence" value="ECO:0007669"/>
    <property type="project" value="UniProtKB-KW"/>
</dbReference>
<dbReference type="PROSITE" id="PS00138">
    <property type="entry name" value="SUBTILASE_SER"/>
    <property type="match status" value="1"/>
</dbReference>
<dbReference type="Gene3D" id="3.40.50.200">
    <property type="entry name" value="Peptidase S8/S53 domain"/>
    <property type="match status" value="1"/>
</dbReference>
<dbReference type="EMBL" id="ML977569">
    <property type="protein sequence ID" value="KAF2004055.1"/>
    <property type="molecule type" value="Genomic_DNA"/>
</dbReference>
<dbReference type="Proteomes" id="UP000799779">
    <property type="component" value="Unassembled WGS sequence"/>
</dbReference>
<gene>
    <name evidence="6" type="ORF">P154DRAFT_65727</name>
</gene>